<evidence type="ECO:0000256" key="1">
    <source>
        <dbReference type="ARBA" id="ARBA00001933"/>
    </source>
</evidence>
<dbReference type="Gene3D" id="3.90.1150.10">
    <property type="entry name" value="Aspartate Aminotransferase, domain 1"/>
    <property type="match status" value="1"/>
</dbReference>
<reference evidence="7" key="1">
    <citation type="journal article" date="2019" name="Int. J. Syst. Evol. Microbiol.">
        <title>The Global Catalogue of Microorganisms (GCM) 10K type strain sequencing project: providing services to taxonomists for standard genome sequencing and annotation.</title>
        <authorList>
            <consortium name="The Broad Institute Genomics Platform"/>
            <consortium name="The Broad Institute Genome Sequencing Center for Infectious Disease"/>
            <person name="Wu L."/>
            <person name="Ma J."/>
        </authorList>
    </citation>
    <scope>NUCLEOTIDE SEQUENCE [LARGE SCALE GENOMIC DNA]</scope>
    <source>
        <strain evidence="7">CECT 9128</strain>
    </source>
</reference>
<dbReference type="Proteomes" id="UP001595793">
    <property type="component" value="Unassembled WGS sequence"/>
</dbReference>
<name>A0ABV8H6G4_9FLAO</name>
<keyword evidence="3" id="KW-0808">Transferase</keyword>
<accession>A0ABV8H6G4</accession>
<dbReference type="Gene3D" id="3.40.640.10">
    <property type="entry name" value="Type I PLP-dependent aspartate aminotransferase-like (Major domain)"/>
    <property type="match status" value="1"/>
</dbReference>
<keyword evidence="2 6" id="KW-0032">Aminotransferase</keyword>
<dbReference type="SUPFAM" id="SSF53383">
    <property type="entry name" value="PLP-dependent transferases"/>
    <property type="match status" value="1"/>
</dbReference>
<evidence type="ECO:0000256" key="4">
    <source>
        <dbReference type="ARBA" id="ARBA00022898"/>
    </source>
</evidence>
<evidence type="ECO:0000256" key="2">
    <source>
        <dbReference type="ARBA" id="ARBA00022576"/>
    </source>
</evidence>
<dbReference type="NCBIfam" id="NF006569">
    <property type="entry name" value="PRK09082.1"/>
    <property type="match status" value="1"/>
</dbReference>
<keyword evidence="4" id="KW-0663">Pyridoxal phosphate</keyword>
<dbReference type="PANTHER" id="PTHR43807">
    <property type="entry name" value="FI04487P"/>
    <property type="match status" value="1"/>
</dbReference>
<dbReference type="InterPro" id="IPR015422">
    <property type="entry name" value="PyrdxlP-dep_Trfase_small"/>
</dbReference>
<sequence length="384" mass="43821">MIFPEINSKLPNTPESIFSKMSGMASQYQAINMSQGFPGFKSDDYLKELVFKAMKDGYNQYAPLAGIPELREEIINKIENLHGKKYHVDSEITVTSGASQAIYCGISAFVHPGDEVIIFKPAYDIYEPIVKSNGGIPVPIQLKGKEYQVDWEEVETKISDKTRMIVINSPHNPSGSILSREDMLRLEKLLKNTNIILLSDEVYEHIIFDDRKHQSASAFKDLAERAIVCASFGKTFHNTGWKMGYCVAPEVLMKEIRKIHEITVFCVNHPMQRAFAEYLKNPETYLSLPNFYQQKRDYFLDLIKDTKFKTVPSAGTYFQLVDYSEITSESDILFAAKMVKEYRLASIPVSVFNIDQQDHKQLRFCFAKENETLEKAAEILSKIG</sequence>
<protein>
    <submittedName>
        <fullName evidence="6">Methionine aminotransferase</fullName>
    </submittedName>
</protein>
<comment type="cofactor">
    <cofactor evidence="1">
        <name>pyridoxal 5'-phosphate</name>
        <dbReference type="ChEBI" id="CHEBI:597326"/>
    </cofactor>
</comment>
<dbReference type="InterPro" id="IPR051326">
    <property type="entry name" value="Kynurenine-oxoglutarate_AT"/>
</dbReference>
<dbReference type="InterPro" id="IPR004839">
    <property type="entry name" value="Aminotransferase_I/II_large"/>
</dbReference>
<dbReference type="InterPro" id="IPR015424">
    <property type="entry name" value="PyrdxlP-dep_Trfase"/>
</dbReference>
<keyword evidence="7" id="KW-1185">Reference proteome</keyword>
<evidence type="ECO:0000313" key="7">
    <source>
        <dbReference type="Proteomes" id="UP001595793"/>
    </source>
</evidence>
<organism evidence="6 7">
    <name type="scientific">Zunongwangia endophytica</name>
    <dbReference type="NCBI Taxonomy" id="1808945"/>
    <lineage>
        <taxon>Bacteria</taxon>
        <taxon>Pseudomonadati</taxon>
        <taxon>Bacteroidota</taxon>
        <taxon>Flavobacteriia</taxon>
        <taxon>Flavobacteriales</taxon>
        <taxon>Flavobacteriaceae</taxon>
        <taxon>Zunongwangia</taxon>
    </lineage>
</organism>
<dbReference type="InterPro" id="IPR015421">
    <property type="entry name" value="PyrdxlP-dep_Trfase_major"/>
</dbReference>
<dbReference type="PANTHER" id="PTHR43807:SF20">
    <property type="entry name" value="FI04487P"/>
    <property type="match status" value="1"/>
</dbReference>
<evidence type="ECO:0000313" key="6">
    <source>
        <dbReference type="EMBL" id="MFC4026786.1"/>
    </source>
</evidence>
<gene>
    <name evidence="6" type="ORF">ACFOS1_05175</name>
</gene>
<evidence type="ECO:0000256" key="3">
    <source>
        <dbReference type="ARBA" id="ARBA00022679"/>
    </source>
</evidence>
<dbReference type="RefSeq" id="WP_290235658.1">
    <property type="nucleotide sequence ID" value="NZ_JAUFPZ010000002.1"/>
</dbReference>
<dbReference type="Pfam" id="PF00155">
    <property type="entry name" value="Aminotran_1_2"/>
    <property type="match status" value="1"/>
</dbReference>
<evidence type="ECO:0000259" key="5">
    <source>
        <dbReference type="Pfam" id="PF00155"/>
    </source>
</evidence>
<dbReference type="CDD" id="cd00609">
    <property type="entry name" value="AAT_like"/>
    <property type="match status" value="1"/>
</dbReference>
<dbReference type="EMBL" id="JBHSAS010000006">
    <property type="protein sequence ID" value="MFC4026786.1"/>
    <property type="molecule type" value="Genomic_DNA"/>
</dbReference>
<feature type="domain" description="Aminotransferase class I/classII large" evidence="5">
    <location>
        <begin position="31"/>
        <end position="379"/>
    </location>
</feature>
<proteinExistence type="predicted"/>
<comment type="caution">
    <text evidence="6">The sequence shown here is derived from an EMBL/GenBank/DDBJ whole genome shotgun (WGS) entry which is preliminary data.</text>
</comment>
<dbReference type="GO" id="GO:0008483">
    <property type="term" value="F:transaminase activity"/>
    <property type="evidence" value="ECO:0007669"/>
    <property type="project" value="UniProtKB-KW"/>
</dbReference>